<evidence type="ECO:0008006" key="3">
    <source>
        <dbReference type="Google" id="ProtNLM"/>
    </source>
</evidence>
<dbReference type="Pfam" id="PF09932">
    <property type="entry name" value="DUF2164"/>
    <property type="match status" value="1"/>
</dbReference>
<sequence>MSIELDQADREGAIQSIVRFFEANMDEPVGNLQAGALLEFFLREIAPCVYNRAVRDVQARLQQRVMDLDAEVYEEEFAYWKTARRR</sequence>
<proteinExistence type="predicted"/>
<dbReference type="InterPro" id="IPR018680">
    <property type="entry name" value="DUF2164"/>
</dbReference>
<reference evidence="1" key="1">
    <citation type="journal article" date="2014" name="Int. J. Syst. Evol. Microbiol.">
        <title>Complete genome sequence of Corynebacterium casei LMG S-19264T (=DSM 44701T), isolated from a smear-ripened cheese.</title>
        <authorList>
            <consortium name="US DOE Joint Genome Institute (JGI-PGF)"/>
            <person name="Walter F."/>
            <person name="Albersmeier A."/>
            <person name="Kalinowski J."/>
            <person name="Ruckert C."/>
        </authorList>
    </citation>
    <scope>NUCLEOTIDE SEQUENCE</scope>
    <source>
        <strain evidence="1">KCTC 32182</strain>
    </source>
</reference>
<evidence type="ECO:0000313" key="1">
    <source>
        <dbReference type="EMBL" id="GGY03041.1"/>
    </source>
</evidence>
<gene>
    <name evidence="1" type="ORF">GCM10011289_01550</name>
</gene>
<dbReference type="AlphaFoldDB" id="A0A918NX02"/>
<dbReference type="RefSeq" id="WP_189530126.1">
    <property type="nucleotide sequence ID" value="NZ_BMYX01000001.1"/>
</dbReference>
<keyword evidence="2" id="KW-1185">Reference proteome</keyword>
<name>A0A918NX02_9NEIS</name>
<reference evidence="1" key="2">
    <citation type="submission" date="2020-09" db="EMBL/GenBank/DDBJ databases">
        <authorList>
            <person name="Sun Q."/>
            <person name="Kim S."/>
        </authorList>
    </citation>
    <scope>NUCLEOTIDE SEQUENCE</scope>
    <source>
        <strain evidence="1">KCTC 32182</strain>
    </source>
</reference>
<protein>
    <recommendedName>
        <fullName evidence="3">DUF2164 domain-containing protein</fullName>
    </recommendedName>
</protein>
<organism evidence="1 2">
    <name type="scientific">Paludibacterium paludis</name>
    <dbReference type="NCBI Taxonomy" id="1225769"/>
    <lineage>
        <taxon>Bacteria</taxon>
        <taxon>Pseudomonadati</taxon>
        <taxon>Pseudomonadota</taxon>
        <taxon>Betaproteobacteria</taxon>
        <taxon>Neisseriales</taxon>
        <taxon>Chromobacteriaceae</taxon>
        <taxon>Paludibacterium</taxon>
    </lineage>
</organism>
<accession>A0A918NX02</accession>
<comment type="caution">
    <text evidence="1">The sequence shown here is derived from an EMBL/GenBank/DDBJ whole genome shotgun (WGS) entry which is preliminary data.</text>
</comment>
<dbReference type="EMBL" id="BMYX01000001">
    <property type="protein sequence ID" value="GGY03041.1"/>
    <property type="molecule type" value="Genomic_DNA"/>
</dbReference>
<evidence type="ECO:0000313" key="2">
    <source>
        <dbReference type="Proteomes" id="UP000645257"/>
    </source>
</evidence>
<dbReference type="Proteomes" id="UP000645257">
    <property type="component" value="Unassembled WGS sequence"/>
</dbReference>